<proteinExistence type="predicted"/>
<dbReference type="EMBL" id="OC000762">
    <property type="protein sequence ID" value="CAD7258251.1"/>
    <property type="molecule type" value="Genomic_DNA"/>
</dbReference>
<evidence type="ECO:0000256" key="2">
    <source>
        <dbReference type="SAM" id="MobiDB-lite"/>
    </source>
</evidence>
<dbReference type="InterPro" id="IPR027141">
    <property type="entry name" value="LSm4/Sm_D1/D3"/>
</dbReference>
<keyword evidence="1" id="KW-0507">mRNA processing</keyword>
<dbReference type="Gene3D" id="2.30.30.100">
    <property type="match status" value="1"/>
</dbReference>
<evidence type="ECO:0000313" key="3">
    <source>
        <dbReference type="EMBL" id="CAD7258251.1"/>
    </source>
</evidence>
<reference evidence="3" key="1">
    <citation type="submission" date="2020-11" db="EMBL/GenBank/DDBJ databases">
        <authorList>
            <person name="Tran Van P."/>
        </authorList>
    </citation>
    <scope>NUCLEOTIDE SEQUENCE</scope>
</reference>
<dbReference type="PANTHER" id="PTHR23338">
    <property type="entry name" value="SMALL NUCLEAR RIBONUCLEOPROTEIN SM"/>
    <property type="match status" value="1"/>
</dbReference>
<feature type="region of interest" description="Disordered" evidence="2">
    <location>
        <begin position="143"/>
        <end position="185"/>
    </location>
</feature>
<dbReference type="SUPFAM" id="SSF50182">
    <property type="entry name" value="Sm-like ribonucleoproteins"/>
    <property type="match status" value="1"/>
</dbReference>
<accession>A0A7R9FWY9</accession>
<feature type="compositionally biased region" description="Polar residues" evidence="2">
    <location>
        <begin position="175"/>
        <end position="185"/>
    </location>
</feature>
<name>A0A7R9FWY9_TIMSH</name>
<organism evidence="3">
    <name type="scientific">Timema shepardi</name>
    <name type="common">Walking stick</name>
    <dbReference type="NCBI Taxonomy" id="629360"/>
    <lineage>
        <taxon>Eukaryota</taxon>
        <taxon>Metazoa</taxon>
        <taxon>Ecdysozoa</taxon>
        <taxon>Arthropoda</taxon>
        <taxon>Hexapoda</taxon>
        <taxon>Insecta</taxon>
        <taxon>Pterygota</taxon>
        <taxon>Neoptera</taxon>
        <taxon>Polyneoptera</taxon>
        <taxon>Phasmatodea</taxon>
        <taxon>Timematodea</taxon>
        <taxon>Timematoidea</taxon>
        <taxon>Timematidae</taxon>
        <taxon>Timema</taxon>
    </lineage>
</organism>
<keyword evidence="1" id="KW-0508">mRNA splicing</keyword>
<dbReference type="GO" id="GO:0006396">
    <property type="term" value="P:RNA processing"/>
    <property type="evidence" value="ECO:0007669"/>
    <property type="project" value="InterPro"/>
</dbReference>
<sequence>MATKTVSTLCEIGGIKATGTGDTCVIMAWKNPVEGVDDCGGFDVEACAVEVDCCEVMEDGDKFWRMPECYIRGSTIKYLRIPDEVIDMVKEETIVKSRGRGEMKGRGGGQARGRGVGREILLSFGLNPMDVAQAHSEDYQLRNIPQAKGRKGKPLVPSEPGQSPRGQLYFKPMSFRNQPSATLTS</sequence>
<evidence type="ECO:0008006" key="4">
    <source>
        <dbReference type="Google" id="ProtNLM"/>
    </source>
</evidence>
<evidence type="ECO:0000256" key="1">
    <source>
        <dbReference type="ARBA" id="ARBA00022728"/>
    </source>
</evidence>
<dbReference type="GO" id="GO:0005681">
    <property type="term" value="C:spliceosomal complex"/>
    <property type="evidence" value="ECO:0007669"/>
    <property type="project" value="UniProtKB-KW"/>
</dbReference>
<keyword evidence="1" id="KW-0747">Spliceosome</keyword>
<dbReference type="InterPro" id="IPR010920">
    <property type="entry name" value="LSM_dom_sf"/>
</dbReference>
<gene>
    <name evidence="3" type="ORF">TSIB3V08_LOCUS2490</name>
</gene>
<protein>
    <recommendedName>
        <fullName evidence="4">U6 snRNA-associated Sm-like protein LSm4</fullName>
    </recommendedName>
</protein>
<dbReference type="AlphaFoldDB" id="A0A7R9FWY9"/>